<keyword evidence="1 2" id="KW-0238">DNA-binding</keyword>
<dbReference type="EMBL" id="JBHSQO010000013">
    <property type="protein sequence ID" value="MFC6090550.1"/>
    <property type="molecule type" value="Genomic_DNA"/>
</dbReference>
<comment type="caution">
    <text evidence="4">The sequence shown here is derived from an EMBL/GenBank/DDBJ whole genome shotgun (WGS) entry which is preliminary data.</text>
</comment>
<dbReference type="PROSITE" id="PS50977">
    <property type="entry name" value="HTH_TETR_2"/>
    <property type="match status" value="1"/>
</dbReference>
<protein>
    <submittedName>
        <fullName evidence="4">TetR/AcrR family transcriptional regulator</fullName>
    </submittedName>
</protein>
<feature type="DNA-binding region" description="H-T-H motif" evidence="2">
    <location>
        <begin position="25"/>
        <end position="44"/>
    </location>
</feature>
<dbReference type="SUPFAM" id="SSF46689">
    <property type="entry name" value="Homeodomain-like"/>
    <property type="match status" value="1"/>
</dbReference>
<dbReference type="RefSeq" id="WP_380636508.1">
    <property type="nucleotide sequence ID" value="NZ_JBHSQO010000013.1"/>
</dbReference>
<dbReference type="Proteomes" id="UP001596220">
    <property type="component" value="Unassembled WGS sequence"/>
</dbReference>
<reference evidence="5" key="1">
    <citation type="journal article" date="2019" name="Int. J. Syst. Evol. Microbiol.">
        <title>The Global Catalogue of Microorganisms (GCM) 10K type strain sequencing project: providing services to taxonomists for standard genome sequencing and annotation.</title>
        <authorList>
            <consortium name="The Broad Institute Genomics Platform"/>
            <consortium name="The Broad Institute Genome Sequencing Center for Infectious Disease"/>
            <person name="Wu L."/>
            <person name="Ma J."/>
        </authorList>
    </citation>
    <scope>NUCLEOTIDE SEQUENCE [LARGE SCALE GENOMIC DNA]</scope>
    <source>
        <strain evidence="5">CGMCC 4.7246</strain>
    </source>
</reference>
<organism evidence="4 5">
    <name type="scientific">Saccharothrix lopnurensis</name>
    <dbReference type="NCBI Taxonomy" id="1670621"/>
    <lineage>
        <taxon>Bacteria</taxon>
        <taxon>Bacillati</taxon>
        <taxon>Actinomycetota</taxon>
        <taxon>Actinomycetes</taxon>
        <taxon>Pseudonocardiales</taxon>
        <taxon>Pseudonocardiaceae</taxon>
        <taxon>Saccharothrix</taxon>
    </lineage>
</organism>
<feature type="domain" description="HTH tetR-type" evidence="3">
    <location>
        <begin position="2"/>
        <end position="62"/>
    </location>
</feature>
<accession>A0ABW1P4M7</accession>
<evidence type="ECO:0000259" key="3">
    <source>
        <dbReference type="PROSITE" id="PS50977"/>
    </source>
</evidence>
<evidence type="ECO:0000313" key="4">
    <source>
        <dbReference type="EMBL" id="MFC6090550.1"/>
    </source>
</evidence>
<gene>
    <name evidence="4" type="ORF">ACFP3R_14790</name>
</gene>
<evidence type="ECO:0000256" key="2">
    <source>
        <dbReference type="PROSITE-ProRule" id="PRU00335"/>
    </source>
</evidence>
<sequence>MTDRTAALADAAIHLVATRGMRGLTHRAVDAEAGVPLGSTSAYFRTRKALVEGVVRRLAELEAAEVEAAGLTAPRDPDELAEGAAHVLDRWMSATRERTLARYACLLEATHHPELRDVLAHGEVSRARARAVLTAWGAPEPERQSRELVAFLDGLLFDRLVGAGALHAPEPGTPESRAELTRAVRSALRAVLGR</sequence>
<proteinExistence type="predicted"/>
<dbReference type="InterPro" id="IPR041583">
    <property type="entry name" value="TetR_C_31"/>
</dbReference>
<dbReference type="InterPro" id="IPR001647">
    <property type="entry name" value="HTH_TetR"/>
</dbReference>
<keyword evidence="5" id="KW-1185">Reference proteome</keyword>
<dbReference type="InterPro" id="IPR009057">
    <property type="entry name" value="Homeodomain-like_sf"/>
</dbReference>
<dbReference type="Pfam" id="PF17940">
    <property type="entry name" value="TetR_C_31"/>
    <property type="match status" value="1"/>
</dbReference>
<name>A0ABW1P4M7_9PSEU</name>
<evidence type="ECO:0000313" key="5">
    <source>
        <dbReference type="Proteomes" id="UP001596220"/>
    </source>
</evidence>
<evidence type="ECO:0000256" key="1">
    <source>
        <dbReference type="ARBA" id="ARBA00023125"/>
    </source>
</evidence>
<dbReference type="Gene3D" id="1.10.357.10">
    <property type="entry name" value="Tetracycline Repressor, domain 2"/>
    <property type="match status" value="1"/>
</dbReference>